<dbReference type="Proteomes" id="UP000030751">
    <property type="component" value="Unassembled WGS sequence"/>
</dbReference>
<dbReference type="SUPFAM" id="SSF57701">
    <property type="entry name" value="Zn2/Cys6 DNA-binding domain"/>
    <property type="match status" value="1"/>
</dbReference>
<evidence type="ECO:0000313" key="10">
    <source>
        <dbReference type="EMBL" id="EXA29860.1"/>
    </source>
</evidence>
<dbReference type="InterPro" id="IPR050797">
    <property type="entry name" value="Carb_Metab_Trans_Reg"/>
</dbReference>
<evidence type="ECO:0000256" key="5">
    <source>
        <dbReference type="ARBA" id="ARBA00023125"/>
    </source>
</evidence>
<proteinExistence type="predicted"/>
<dbReference type="OrthoDB" id="2534600at2759"/>
<evidence type="ECO:0000256" key="7">
    <source>
        <dbReference type="ARBA" id="ARBA00023242"/>
    </source>
</evidence>
<comment type="subcellular location">
    <subcellularLocation>
        <location evidence="1">Nucleus</location>
    </subcellularLocation>
</comment>
<dbReference type="InterPro" id="IPR036864">
    <property type="entry name" value="Zn2-C6_fun-type_DNA-bd_sf"/>
</dbReference>
<reference evidence="10" key="1">
    <citation type="submission" date="2011-10" db="EMBL/GenBank/DDBJ databases">
        <title>The Genome Sequence of Fusarium oxysporum HDV247.</title>
        <authorList>
            <consortium name="The Broad Institute Genome Sequencing Platform"/>
            <person name="Ma L.-J."/>
            <person name="Gale L.R."/>
            <person name="Schwartz D.C."/>
            <person name="Zhou S."/>
            <person name="Corby-Kistler H."/>
            <person name="Young S.K."/>
            <person name="Zeng Q."/>
            <person name="Gargeya S."/>
            <person name="Fitzgerald M."/>
            <person name="Haas B."/>
            <person name="Abouelleil A."/>
            <person name="Alvarado L."/>
            <person name="Arachchi H.M."/>
            <person name="Berlin A."/>
            <person name="Brown A."/>
            <person name="Chapman S.B."/>
            <person name="Chen Z."/>
            <person name="Dunbar C."/>
            <person name="Freedman E."/>
            <person name="Gearin G."/>
            <person name="Goldberg J."/>
            <person name="Griggs A."/>
            <person name="Gujja S."/>
            <person name="Heiman D."/>
            <person name="Howarth C."/>
            <person name="Larson L."/>
            <person name="Lui A."/>
            <person name="MacDonald P.J.P."/>
            <person name="Montmayeur A."/>
            <person name="Murphy C."/>
            <person name="Neiman D."/>
            <person name="Pearson M."/>
            <person name="Priest M."/>
            <person name="Roberts A."/>
            <person name="Saif S."/>
            <person name="Shea T."/>
            <person name="Shenoy N."/>
            <person name="Sisk P."/>
            <person name="Stolte C."/>
            <person name="Sykes S."/>
            <person name="Wortman J."/>
            <person name="Nusbaum C."/>
            <person name="Birren B."/>
        </authorList>
    </citation>
    <scope>NUCLEOTIDE SEQUENCE [LARGE SCALE GENOMIC DNA]</scope>
    <source>
        <strain evidence="10">HDV247</strain>
    </source>
</reference>
<feature type="region of interest" description="Disordered" evidence="8">
    <location>
        <begin position="68"/>
        <end position="102"/>
    </location>
</feature>
<dbReference type="CDD" id="cd12148">
    <property type="entry name" value="fungal_TF_MHR"/>
    <property type="match status" value="1"/>
</dbReference>
<dbReference type="AlphaFoldDB" id="W9NPX3"/>
<dbReference type="GO" id="GO:0005634">
    <property type="term" value="C:nucleus"/>
    <property type="evidence" value="ECO:0007669"/>
    <property type="project" value="UniProtKB-SubCell"/>
</dbReference>
<evidence type="ECO:0000256" key="2">
    <source>
        <dbReference type="ARBA" id="ARBA00022723"/>
    </source>
</evidence>
<dbReference type="PANTHER" id="PTHR31668:SF18">
    <property type="entry name" value="MALTOSE FERMENTATION REGULATORY PROTEIN MAL13-RELATED"/>
    <property type="match status" value="1"/>
</dbReference>
<dbReference type="InterPro" id="IPR007219">
    <property type="entry name" value="XnlR_reg_dom"/>
</dbReference>
<dbReference type="EMBL" id="JH651082">
    <property type="protein sequence ID" value="EXA29860.1"/>
    <property type="molecule type" value="Genomic_DNA"/>
</dbReference>
<keyword evidence="2" id="KW-0479">Metal-binding</keyword>
<dbReference type="PANTHER" id="PTHR31668">
    <property type="entry name" value="GLUCOSE TRANSPORT TRANSCRIPTION REGULATOR RGT1-RELATED-RELATED"/>
    <property type="match status" value="1"/>
</dbReference>
<accession>W9NPX3</accession>
<keyword evidence="6" id="KW-0804">Transcription</keyword>
<organism evidence="10">
    <name type="scientific">Fusarium oxysporum f. sp. pisi HDV247</name>
    <dbReference type="NCBI Taxonomy" id="1080344"/>
    <lineage>
        <taxon>Eukaryota</taxon>
        <taxon>Fungi</taxon>
        <taxon>Dikarya</taxon>
        <taxon>Ascomycota</taxon>
        <taxon>Pezizomycotina</taxon>
        <taxon>Sordariomycetes</taxon>
        <taxon>Hypocreomycetidae</taxon>
        <taxon>Hypocreales</taxon>
        <taxon>Nectriaceae</taxon>
        <taxon>Fusarium</taxon>
        <taxon>Fusarium oxysporum species complex</taxon>
    </lineage>
</organism>
<evidence type="ECO:0000256" key="4">
    <source>
        <dbReference type="ARBA" id="ARBA00023015"/>
    </source>
</evidence>
<keyword evidence="4" id="KW-0805">Transcription regulation</keyword>
<gene>
    <name evidence="10" type="ORF">FOVG_18694</name>
</gene>
<dbReference type="CDD" id="cd00067">
    <property type="entry name" value="GAL4"/>
    <property type="match status" value="1"/>
</dbReference>
<evidence type="ECO:0000259" key="9">
    <source>
        <dbReference type="PROSITE" id="PS50048"/>
    </source>
</evidence>
<dbReference type="GO" id="GO:0000981">
    <property type="term" value="F:DNA-binding transcription factor activity, RNA polymerase II-specific"/>
    <property type="evidence" value="ECO:0007669"/>
    <property type="project" value="InterPro"/>
</dbReference>
<keyword evidence="3" id="KW-0862">Zinc</keyword>
<dbReference type="GO" id="GO:0008270">
    <property type="term" value="F:zinc ion binding"/>
    <property type="evidence" value="ECO:0007669"/>
    <property type="project" value="InterPro"/>
</dbReference>
<evidence type="ECO:0000256" key="6">
    <source>
        <dbReference type="ARBA" id="ARBA00023163"/>
    </source>
</evidence>
<sequence length="540" mass="60902">MEKSKARTSRPCDGCSFRRVRCNGGNPCNECKKRSLECTFLRAPRKRGPKGPRVSTSEKVVMYQEQIRHDGQRSTEALESPQPFESPPSTLEDGFKDSQSPASFDTSFGSSCLVVLEHRTPQLPLSLYIQYLESFRSCLMSVWPVINVDLLIARLISNSPDDYEAYALAGAVCATVIAQLHLRQLRLSKHHRSMSDLSDVAEAFARHAQGLRDQHSYRESESTVSLLTAFFLHIYFANTERIRAGAMYLHEAMAQLSLQKLHRPETFEELADEQRELMLRIFWLAFVTERTFCVQNGFPTCLNPLPVWPSTEYNIPGLGVLDPSFQLLAQIFTILDDTLLMTNERLLPTSDLQTADILYRGVAAIAKCDVSAVGPTLPEIQRVNVMATWNWIHILWWQYALRHYQMSTNLDDTMLSILRPATVAHETVRLFSSVSHKAMQTHGYGLELKVFRIADSLIDLLDCNTRRPSIPETGSGMLLGARDTLHALENSLLLIGGDQSLLYKKLQLFMAQANLPVPNVRSLEQGQEDIVEEIETAVAL</sequence>
<dbReference type="SMART" id="SM00066">
    <property type="entry name" value="GAL4"/>
    <property type="match status" value="1"/>
</dbReference>
<evidence type="ECO:0000256" key="3">
    <source>
        <dbReference type="ARBA" id="ARBA00022833"/>
    </source>
</evidence>
<dbReference type="GO" id="GO:0003677">
    <property type="term" value="F:DNA binding"/>
    <property type="evidence" value="ECO:0007669"/>
    <property type="project" value="UniProtKB-KW"/>
</dbReference>
<evidence type="ECO:0000256" key="1">
    <source>
        <dbReference type="ARBA" id="ARBA00004123"/>
    </source>
</evidence>
<dbReference type="PROSITE" id="PS00463">
    <property type="entry name" value="ZN2_CY6_FUNGAL_1"/>
    <property type="match status" value="1"/>
</dbReference>
<keyword evidence="5" id="KW-0238">DNA-binding</keyword>
<reference evidence="10" key="2">
    <citation type="submission" date="2012-05" db="EMBL/GenBank/DDBJ databases">
        <title>Annotation of the Genome Sequence of Fusarium oxysporum HDV247.</title>
        <authorList>
            <consortium name="The Broad Institute Genomics Platform"/>
            <person name="Ma L.-J."/>
            <person name="Corby-Kistler H."/>
            <person name="Broz K."/>
            <person name="Gale L.R."/>
            <person name="Jonkers W."/>
            <person name="O'Donnell K."/>
            <person name="Ploetz R."/>
            <person name="Steinberg C."/>
            <person name="Schwartz D.C."/>
            <person name="VanEtten H."/>
            <person name="Zhou S."/>
            <person name="Young S.K."/>
            <person name="Zeng Q."/>
            <person name="Gargeya S."/>
            <person name="Fitzgerald M."/>
            <person name="Abouelleil A."/>
            <person name="Alvarado L."/>
            <person name="Chapman S.B."/>
            <person name="Gainer-Dewar J."/>
            <person name="Goldberg J."/>
            <person name="Griggs A."/>
            <person name="Gujja S."/>
            <person name="Hansen M."/>
            <person name="Howarth C."/>
            <person name="Imamovic A."/>
            <person name="Ireland A."/>
            <person name="Larimer J."/>
            <person name="McCowan C."/>
            <person name="Murphy C."/>
            <person name="Pearson M."/>
            <person name="Poon T.W."/>
            <person name="Priest M."/>
            <person name="Roberts A."/>
            <person name="Saif S."/>
            <person name="Shea T."/>
            <person name="Sykes S."/>
            <person name="Wortman J."/>
            <person name="Nusbaum C."/>
            <person name="Birren B."/>
        </authorList>
    </citation>
    <scope>NUCLEOTIDE SEQUENCE</scope>
    <source>
        <strain evidence="10">HDV247</strain>
    </source>
</reference>
<feature type="domain" description="Zn(2)-C6 fungal-type" evidence="9">
    <location>
        <begin position="11"/>
        <end position="40"/>
    </location>
</feature>
<protein>
    <recommendedName>
        <fullName evidence="9">Zn(2)-C6 fungal-type domain-containing protein</fullName>
    </recommendedName>
</protein>
<dbReference type="PROSITE" id="PS50048">
    <property type="entry name" value="ZN2_CY6_FUNGAL_2"/>
    <property type="match status" value="1"/>
</dbReference>
<dbReference type="HOGENOM" id="CLU_016574_7_2_1"/>
<dbReference type="Pfam" id="PF04082">
    <property type="entry name" value="Fungal_trans"/>
    <property type="match status" value="1"/>
</dbReference>
<dbReference type="GO" id="GO:0006351">
    <property type="term" value="P:DNA-templated transcription"/>
    <property type="evidence" value="ECO:0007669"/>
    <property type="project" value="InterPro"/>
</dbReference>
<name>W9NPX3_FUSOX</name>
<dbReference type="Pfam" id="PF00172">
    <property type="entry name" value="Zn_clus"/>
    <property type="match status" value="1"/>
</dbReference>
<dbReference type="InterPro" id="IPR001138">
    <property type="entry name" value="Zn2Cys6_DnaBD"/>
</dbReference>
<keyword evidence="7" id="KW-0539">Nucleus</keyword>
<evidence type="ECO:0000256" key="8">
    <source>
        <dbReference type="SAM" id="MobiDB-lite"/>
    </source>
</evidence>
<dbReference type="Gene3D" id="4.10.240.10">
    <property type="entry name" value="Zn(2)-C6 fungal-type DNA-binding domain"/>
    <property type="match status" value="1"/>
</dbReference>